<evidence type="ECO:0000313" key="2">
    <source>
        <dbReference type="Proteomes" id="UP000310158"/>
    </source>
</evidence>
<proteinExistence type="predicted"/>
<dbReference type="Proteomes" id="UP000310158">
    <property type="component" value="Unassembled WGS sequence"/>
</dbReference>
<gene>
    <name evidence="1" type="ORF">EW146_g7730</name>
</gene>
<dbReference type="AlphaFoldDB" id="A0A4S4LJZ4"/>
<evidence type="ECO:0000313" key="1">
    <source>
        <dbReference type="EMBL" id="THH12404.1"/>
    </source>
</evidence>
<sequence length="94" mass="10684">MPGTGDLKKFLLDCVISNKGQIGDNIARKSMDHMTGSITFLWLQYEGHDMPDMQKQLISFIHSRELQEDVNLMTASHVKNEAHFVDIELLILAI</sequence>
<accession>A0A4S4LJZ4</accession>
<keyword evidence="2" id="KW-1185">Reference proteome</keyword>
<protein>
    <submittedName>
        <fullName evidence="1">Uncharacterized protein</fullName>
    </submittedName>
</protein>
<organism evidence="1 2">
    <name type="scientific">Bondarzewia mesenterica</name>
    <dbReference type="NCBI Taxonomy" id="1095465"/>
    <lineage>
        <taxon>Eukaryota</taxon>
        <taxon>Fungi</taxon>
        <taxon>Dikarya</taxon>
        <taxon>Basidiomycota</taxon>
        <taxon>Agaricomycotina</taxon>
        <taxon>Agaricomycetes</taxon>
        <taxon>Russulales</taxon>
        <taxon>Bondarzewiaceae</taxon>
        <taxon>Bondarzewia</taxon>
    </lineage>
</organism>
<dbReference type="EMBL" id="SGPL01000469">
    <property type="protein sequence ID" value="THH12404.1"/>
    <property type="molecule type" value="Genomic_DNA"/>
</dbReference>
<comment type="caution">
    <text evidence="1">The sequence shown here is derived from an EMBL/GenBank/DDBJ whole genome shotgun (WGS) entry which is preliminary data.</text>
</comment>
<reference evidence="1 2" key="1">
    <citation type="submission" date="2019-02" db="EMBL/GenBank/DDBJ databases">
        <title>Genome sequencing of the rare red list fungi Bondarzewia mesenterica.</title>
        <authorList>
            <person name="Buettner E."/>
            <person name="Kellner H."/>
        </authorList>
    </citation>
    <scope>NUCLEOTIDE SEQUENCE [LARGE SCALE GENOMIC DNA]</scope>
    <source>
        <strain evidence="1 2">DSM 108281</strain>
    </source>
</reference>
<name>A0A4S4LJZ4_9AGAM</name>